<reference evidence="5 6" key="1">
    <citation type="submission" date="2009-11" db="EMBL/GenBank/DDBJ databases">
        <title>Annotation of Allomyces macrogynus ATCC 38327.</title>
        <authorList>
            <consortium name="The Broad Institute Genome Sequencing Platform"/>
            <person name="Russ C."/>
            <person name="Cuomo C."/>
            <person name="Burger G."/>
            <person name="Gray M.W."/>
            <person name="Holland P.W.H."/>
            <person name="King N."/>
            <person name="Lang F.B.F."/>
            <person name="Roger A.J."/>
            <person name="Ruiz-Trillo I."/>
            <person name="Young S.K."/>
            <person name="Zeng Q."/>
            <person name="Gargeya S."/>
            <person name="Fitzgerald M."/>
            <person name="Haas B."/>
            <person name="Abouelleil A."/>
            <person name="Alvarado L."/>
            <person name="Arachchi H.M."/>
            <person name="Berlin A."/>
            <person name="Chapman S.B."/>
            <person name="Gearin G."/>
            <person name="Goldberg J."/>
            <person name="Griggs A."/>
            <person name="Gujja S."/>
            <person name="Hansen M."/>
            <person name="Heiman D."/>
            <person name="Howarth C."/>
            <person name="Larimer J."/>
            <person name="Lui A."/>
            <person name="MacDonald P.J.P."/>
            <person name="McCowen C."/>
            <person name="Montmayeur A."/>
            <person name="Murphy C."/>
            <person name="Neiman D."/>
            <person name="Pearson M."/>
            <person name="Priest M."/>
            <person name="Roberts A."/>
            <person name="Saif S."/>
            <person name="Shea T."/>
            <person name="Sisk P."/>
            <person name="Stolte C."/>
            <person name="Sykes S."/>
            <person name="Wortman J."/>
            <person name="Nusbaum C."/>
            <person name="Birren B."/>
        </authorList>
    </citation>
    <scope>NUCLEOTIDE SEQUENCE [LARGE SCALE GENOMIC DNA]</scope>
    <source>
        <strain evidence="5 6">ATCC 38327</strain>
    </source>
</reference>
<dbReference type="VEuPathDB" id="FungiDB:AMAG_20354"/>
<dbReference type="AlphaFoldDB" id="A0A0L0T9J1"/>
<comment type="similarity">
    <text evidence="1">Belongs to the GMC oxidoreductase family.</text>
</comment>
<dbReference type="GO" id="GO:0016491">
    <property type="term" value="F:oxidoreductase activity"/>
    <property type="evidence" value="ECO:0007669"/>
    <property type="project" value="UniProtKB-KW"/>
</dbReference>
<dbReference type="PANTHER" id="PTHR46056:SF12">
    <property type="entry name" value="LONG-CHAIN-ALCOHOL OXIDASE"/>
    <property type="match status" value="1"/>
</dbReference>
<evidence type="ECO:0000256" key="1">
    <source>
        <dbReference type="ARBA" id="ARBA00010790"/>
    </source>
</evidence>
<reference evidence="6" key="2">
    <citation type="submission" date="2009-11" db="EMBL/GenBank/DDBJ databases">
        <title>The Genome Sequence of Allomyces macrogynus strain ATCC 38327.</title>
        <authorList>
            <consortium name="The Broad Institute Genome Sequencing Platform"/>
            <person name="Russ C."/>
            <person name="Cuomo C."/>
            <person name="Shea T."/>
            <person name="Young S.K."/>
            <person name="Zeng Q."/>
            <person name="Koehrsen M."/>
            <person name="Haas B."/>
            <person name="Borodovsky M."/>
            <person name="Guigo R."/>
            <person name="Alvarado L."/>
            <person name="Berlin A."/>
            <person name="Borenstein D."/>
            <person name="Chen Z."/>
            <person name="Engels R."/>
            <person name="Freedman E."/>
            <person name="Gellesch M."/>
            <person name="Goldberg J."/>
            <person name="Griggs A."/>
            <person name="Gujja S."/>
            <person name="Heiman D."/>
            <person name="Hepburn T."/>
            <person name="Howarth C."/>
            <person name="Jen D."/>
            <person name="Larson L."/>
            <person name="Lewis B."/>
            <person name="Mehta T."/>
            <person name="Park D."/>
            <person name="Pearson M."/>
            <person name="Roberts A."/>
            <person name="Saif S."/>
            <person name="Shenoy N."/>
            <person name="Sisk P."/>
            <person name="Stolte C."/>
            <person name="Sykes S."/>
            <person name="Walk T."/>
            <person name="White J."/>
            <person name="Yandava C."/>
            <person name="Burger G."/>
            <person name="Gray M.W."/>
            <person name="Holland P.W.H."/>
            <person name="King N."/>
            <person name="Lang F.B.F."/>
            <person name="Roger A.J."/>
            <person name="Ruiz-Trillo I."/>
            <person name="Lander E."/>
            <person name="Nusbaum C."/>
        </authorList>
    </citation>
    <scope>NUCLEOTIDE SEQUENCE [LARGE SCALE GENOMIC DNA]</scope>
    <source>
        <strain evidence="6">ATCC 38327</strain>
    </source>
</reference>
<proteinExistence type="inferred from homology"/>
<sequence length="229" mass="24360">MPVRALESRLARWVAGTDPRDLTTNELAALGAALDTLVAPVPEATDIPEPLRSLRGTAVVTPEETMALLRQRLPRDALRKIILLLNLLASAKGTWLLSGGAYAKAFADLEVADRVKMLAKLQTSPFEMHRATFTLFKGLASYFIYANASGRLPATLNSVLGYPDHADRAPPPTTNYDAVPQFHFITLPPDHGPTDPPITLHYDAVIVGSGAGGGVAAAILAKAGPNGHQ</sequence>
<dbReference type="SUPFAM" id="SSF51905">
    <property type="entry name" value="FAD/NAD(P)-binding domain"/>
    <property type="match status" value="1"/>
</dbReference>
<dbReference type="Proteomes" id="UP000054350">
    <property type="component" value="Unassembled WGS sequence"/>
</dbReference>
<protein>
    <submittedName>
        <fullName evidence="5">Uncharacterized protein</fullName>
    </submittedName>
</protein>
<name>A0A0L0T9J1_ALLM3</name>
<evidence type="ECO:0000256" key="2">
    <source>
        <dbReference type="ARBA" id="ARBA00022630"/>
    </source>
</evidence>
<gene>
    <name evidence="5" type="ORF">AMAG_20354</name>
</gene>
<evidence type="ECO:0000313" key="5">
    <source>
        <dbReference type="EMBL" id="KNE71417.1"/>
    </source>
</evidence>
<organism evidence="5 6">
    <name type="scientific">Allomyces macrogynus (strain ATCC 38327)</name>
    <name type="common">Allomyces javanicus var. macrogynus</name>
    <dbReference type="NCBI Taxonomy" id="578462"/>
    <lineage>
        <taxon>Eukaryota</taxon>
        <taxon>Fungi</taxon>
        <taxon>Fungi incertae sedis</taxon>
        <taxon>Blastocladiomycota</taxon>
        <taxon>Blastocladiomycetes</taxon>
        <taxon>Blastocladiales</taxon>
        <taxon>Blastocladiaceae</taxon>
        <taxon>Allomyces</taxon>
    </lineage>
</organism>
<evidence type="ECO:0000313" key="6">
    <source>
        <dbReference type="Proteomes" id="UP000054350"/>
    </source>
</evidence>
<dbReference type="PANTHER" id="PTHR46056">
    <property type="entry name" value="LONG-CHAIN-ALCOHOL OXIDASE"/>
    <property type="match status" value="1"/>
</dbReference>
<keyword evidence="2" id="KW-0285">Flavoprotein</keyword>
<accession>A0A0L0T9J1</accession>
<dbReference type="InterPro" id="IPR036188">
    <property type="entry name" value="FAD/NAD-bd_sf"/>
</dbReference>
<evidence type="ECO:0000256" key="4">
    <source>
        <dbReference type="ARBA" id="ARBA00023002"/>
    </source>
</evidence>
<dbReference type="OrthoDB" id="269227at2759"/>
<dbReference type="EMBL" id="GG745371">
    <property type="protein sequence ID" value="KNE71417.1"/>
    <property type="molecule type" value="Genomic_DNA"/>
</dbReference>
<dbReference type="STRING" id="578462.A0A0L0T9J1"/>
<keyword evidence="4" id="KW-0560">Oxidoreductase</keyword>
<keyword evidence="6" id="KW-1185">Reference proteome</keyword>
<evidence type="ECO:0000256" key="3">
    <source>
        <dbReference type="ARBA" id="ARBA00022827"/>
    </source>
</evidence>
<keyword evidence="3" id="KW-0274">FAD</keyword>